<accession>A0A7R7IBY7</accession>
<dbReference type="InterPro" id="IPR038765">
    <property type="entry name" value="Papain-like_cys_pep_sf"/>
</dbReference>
<dbReference type="GO" id="GO:0005737">
    <property type="term" value="C:cytoplasm"/>
    <property type="evidence" value="ECO:0007669"/>
    <property type="project" value="TreeGrafter"/>
</dbReference>
<sequence>MNIKLRKKGISIIATLILVSILGCGIKVQAKTYNTEQEIINEIRKNLLARDKQFTINISADMANKMGSNSQKLISKAITIDKSSTAKDADYLAYSYKNYRIQWEIIGSSATLTYNIDYYLNSTQEQQVDNNVKSILKKLNLSNASDYKKVKAIHDYIIKSAIYDETYSRYTAYDIFVNKTAVCQGYTLAAYRLFTEAGLKSKIITGYAKGGSHAWNIVKVNGKWYNIDLTWDDPLTYNRKQVLRYDYFLKNDKDFSDHIRDTEFTTKDFLSKYAITSKSY</sequence>
<evidence type="ECO:0000259" key="1">
    <source>
        <dbReference type="SMART" id="SM00460"/>
    </source>
</evidence>
<dbReference type="RefSeq" id="WP_271714612.1">
    <property type="nucleotide sequence ID" value="NZ_AP024169.1"/>
</dbReference>
<dbReference type="Proteomes" id="UP000595897">
    <property type="component" value="Chromosome"/>
</dbReference>
<name>A0A7R7IBY7_9FIRM</name>
<dbReference type="SMART" id="SM00460">
    <property type="entry name" value="TGc"/>
    <property type="match status" value="1"/>
</dbReference>
<keyword evidence="3" id="KW-1185">Reference proteome</keyword>
<dbReference type="Pfam" id="PF01841">
    <property type="entry name" value="Transglut_core"/>
    <property type="match status" value="1"/>
</dbReference>
<dbReference type="PROSITE" id="PS51257">
    <property type="entry name" value="PROKAR_LIPOPROTEIN"/>
    <property type="match status" value="1"/>
</dbReference>
<dbReference type="Gene3D" id="3.10.620.30">
    <property type="match status" value="1"/>
</dbReference>
<feature type="domain" description="Transglutaminase-like" evidence="1">
    <location>
        <begin position="175"/>
        <end position="231"/>
    </location>
</feature>
<dbReference type="InterPro" id="IPR002931">
    <property type="entry name" value="Transglutaminase-like"/>
</dbReference>
<reference evidence="2 3" key="1">
    <citation type="submission" date="2020-11" db="EMBL/GenBank/DDBJ databases">
        <title>Draft genome sequencing of a Lachnospiraceae strain isolated from anoxic soil subjected to BSD treatment.</title>
        <authorList>
            <person name="Uek A."/>
            <person name="Tonouchi A."/>
        </authorList>
    </citation>
    <scope>NUCLEOTIDE SEQUENCE [LARGE SCALE GENOMIC DNA]</scope>
    <source>
        <strain evidence="2 3">TB5</strain>
    </source>
</reference>
<dbReference type="EMBL" id="AP024169">
    <property type="protein sequence ID" value="BCN29329.1"/>
    <property type="molecule type" value="Genomic_DNA"/>
</dbReference>
<dbReference type="KEGG" id="ahb:bsdtb5_06240"/>
<dbReference type="InterPro" id="IPR052557">
    <property type="entry name" value="CAP/Cytokinesis_protein"/>
</dbReference>
<gene>
    <name evidence="2" type="ORF">bsdtb5_06240</name>
</gene>
<dbReference type="PANTHER" id="PTHR46333:SF2">
    <property type="entry name" value="CYTOKINESIS PROTEIN 3"/>
    <property type="match status" value="1"/>
</dbReference>
<evidence type="ECO:0000313" key="2">
    <source>
        <dbReference type="EMBL" id="BCN29329.1"/>
    </source>
</evidence>
<organism evidence="2 3">
    <name type="scientific">Anaeromicropila herbilytica</name>
    <dbReference type="NCBI Taxonomy" id="2785025"/>
    <lineage>
        <taxon>Bacteria</taxon>
        <taxon>Bacillati</taxon>
        <taxon>Bacillota</taxon>
        <taxon>Clostridia</taxon>
        <taxon>Lachnospirales</taxon>
        <taxon>Lachnospiraceae</taxon>
        <taxon>Anaeromicropila</taxon>
    </lineage>
</organism>
<proteinExistence type="predicted"/>
<protein>
    <recommendedName>
        <fullName evidence="1">Transglutaminase-like domain-containing protein</fullName>
    </recommendedName>
</protein>
<dbReference type="PANTHER" id="PTHR46333">
    <property type="entry name" value="CYTOKINESIS PROTEIN 3"/>
    <property type="match status" value="1"/>
</dbReference>
<dbReference type="SUPFAM" id="SSF54001">
    <property type="entry name" value="Cysteine proteinases"/>
    <property type="match status" value="1"/>
</dbReference>
<evidence type="ECO:0000313" key="3">
    <source>
        <dbReference type="Proteomes" id="UP000595897"/>
    </source>
</evidence>
<dbReference type="AlphaFoldDB" id="A0A7R7IBY7"/>